<dbReference type="InterPro" id="IPR016181">
    <property type="entry name" value="Acyl_CoA_acyltransferase"/>
</dbReference>
<accession>A0ABT7CN27</accession>
<dbReference type="Gene3D" id="3.40.630.30">
    <property type="match status" value="1"/>
</dbReference>
<organism evidence="4 5">
    <name type="scientific">Xanthocytophaga flava</name>
    <dbReference type="NCBI Taxonomy" id="3048013"/>
    <lineage>
        <taxon>Bacteria</taxon>
        <taxon>Pseudomonadati</taxon>
        <taxon>Bacteroidota</taxon>
        <taxon>Cytophagia</taxon>
        <taxon>Cytophagales</taxon>
        <taxon>Rhodocytophagaceae</taxon>
        <taxon>Xanthocytophaga</taxon>
    </lineage>
</organism>
<sequence>MNLTYRLALKSDLITIVQMLSDDKLGAERENFLLPLPVSYLNAFEAITRDPNQELTIVEQEQEIVATFQLTFIPYLTYQGSTRAQIEAVRVKSDYRGQGLGTEIFQYAIRRSKDKGAHLLQLTTDKKRPEAKKFYESLGFVDSHKGMNLYL</sequence>
<proteinExistence type="predicted"/>
<dbReference type="PANTHER" id="PTHR43877">
    <property type="entry name" value="AMINOALKYLPHOSPHONATE N-ACETYLTRANSFERASE-RELATED-RELATED"/>
    <property type="match status" value="1"/>
</dbReference>
<dbReference type="Pfam" id="PF00583">
    <property type="entry name" value="Acetyltransf_1"/>
    <property type="match status" value="1"/>
</dbReference>
<dbReference type="RefSeq" id="WP_313998851.1">
    <property type="nucleotide sequence ID" value="NZ_JASJOT010000013.1"/>
</dbReference>
<evidence type="ECO:0000256" key="1">
    <source>
        <dbReference type="ARBA" id="ARBA00022679"/>
    </source>
</evidence>
<evidence type="ECO:0000256" key="2">
    <source>
        <dbReference type="ARBA" id="ARBA00023315"/>
    </source>
</evidence>
<dbReference type="SUPFAM" id="SSF55729">
    <property type="entry name" value="Acyl-CoA N-acyltransferases (Nat)"/>
    <property type="match status" value="1"/>
</dbReference>
<dbReference type="InterPro" id="IPR000182">
    <property type="entry name" value="GNAT_dom"/>
</dbReference>
<dbReference type="Proteomes" id="UP001228581">
    <property type="component" value="Unassembled WGS sequence"/>
</dbReference>
<keyword evidence="1" id="KW-0808">Transferase</keyword>
<dbReference type="PROSITE" id="PS51186">
    <property type="entry name" value="GNAT"/>
    <property type="match status" value="1"/>
</dbReference>
<comment type="caution">
    <text evidence="4">The sequence shown here is derived from an EMBL/GenBank/DDBJ whole genome shotgun (WGS) entry which is preliminary data.</text>
</comment>
<keyword evidence="5" id="KW-1185">Reference proteome</keyword>
<reference evidence="4 5" key="1">
    <citation type="submission" date="2023-05" db="EMBL/GenBank/DDBJ databases">
        <authorList>
            <person name="Zhang X."/>
        </authorList>
    </citation>
    <scope>NUCLEOTIDE SEQUENCE [LARGE SCALE GENOMIC DNA]</scope>
    <source>
        <strain evidence="4 5">DM2B3-1</strain>
    </source>
</reference>
<evidence type="ECO:0000313" key="4">
    <source>
        <dbReference type="EMBL" id="MDJ1495103.1"/>
    </source>
</evidence>
<dbReference type="PANTHER" id="PTHR43877:SF2">
    <property type="entry name" value="AMINOALKYLPHOSPHONATE N-ACETYLTRANSFERASE-RELATED"/>
    <property type="match status" value="1"/>
</dbReference>
<feature type="domain" description="N-acetyltransferase" evidence="3">
    <location>
        <begin position="3"/>
        <end position="151"/>
    </location>
</feature>
<gene>
    <name evidence="4" type="ORF">QNI19_19345</name>
</gene>
<dbReference type="InterPro" id="IPR050832">
    <property type="entry name" value="Bact_Acetyltransf"/>
</dbReference>
<dbReference type="CDD" id="cd04301">
    <property type="entry name" value="NAT_SF"/>
    <property type="match status" value="1"/>
</dbReference>
<evidence type="ECO:0000259" key="3">
    <source>
        <dbReference type="PROSITE" id="PS51186"/>
    </source>
</evidence>
<protein>
    <submittedName>
        <fullName evidence="4">GNAT family N-acetyltransferase</fullName>
    </submittedName>
</protein>
<dbReference type="EMBL" id="JASJOT010000013">
    <property type="protein sequence ID" value="MDJ1495103.1"/>
    <property type="molecule type" value="Genomic_DNA"/>
</dbReference>
<name>A0ABT7CN27_9BACT</name>
<keyword evidence="2" id="KW-0012">Acyltransferase</keyword>
<evidence type="ECO:0000313" key="5">
    <source>
        <dbReference type="Proteomes" id="UP001228581"/>
    </source>
</evidence>